<keyword evidence="8" id="KW-1185">Reference proteome</keyword>
<evidence type="ECO:0000256" key="5">
    <source>
        <dbReference type="ARBA" id="ARBA00022857"/>
    </source>
</evidence>
<evidence type="ECO:0000313" key="8">
    <source>
        <dbReference type="Proteomes" id="UP001321506"/>
    </source>
</evidence>
<proteinExistence type="inferred from homology"/>
<comment type="similarity">
    <text evidence="1">Belongs to the FMO family.</text>
</comment>
<evidence type="ECO:0000256" key="4">
    <source>
        <dbReference type="ARBA" id="ARBA00022827"/>
    </source>
</evidence>
<dbReference type="Gene3D" id="3.50.50.60">
    <property type="entry name" value="FAD/NAD(P)-binding domain"/>
    <property type="match status" value="1"/>
</dbReference>
<evidence type="ECO:0000256" key="2">
    <source>
        <dbReference type="ARBA" id="ARBA00010139"/>
    </source>
</evidence>
<evidence type="ECO:0000256" key="3">
    <source>
        <dbReference type="ARBA" id="ARBA00022630"/>
    </source>
</evidence>
<dbReference type="PRINTS" id="PR00370">
    <property type="entry name" value="FMOXYGENASE"/>
</dbReference>
<dbReference type="RefSeq" id="WP_281487193.1">
    <property type="nucleotide sequence ID" value="NZ_JASATX010000001.1"/>
</dbReference>
<dbReference type="AlphaFoldDB" id="A0AAW6T7K1"/>
<dbReference type="InterPro" id="IPR050346">
    <property type="entry name" value="FMO-like"/>
</dbReference>
<protein>
    <submittedName>
        <fullName evidence="7">FAD-dependent oxidoreductase</fullName>
    </submittedName>
</protein>
<dbReference type="GO" id="GO:0050660">
    <property type="term" value="F:flavin adenine dinucleotide binding"/>
    <property type="evidence" value="ECO:0007669"/>
    <property type="project" value="InterPro"/>
</dbReference>
<dbReference type="EMBL" id="JASATX010000001">
    <property type="protein sequence ID" value="MDI2097395.1"/>
    <property type="molecule type" value="Genomic_DNA"/>
</dbReference>
<keyword evidence="4" id="KW-0274">FAD</keyword>
<reference evidence="7 8" key="1">
    <citation type="submission" date="2023-04" db="EMBL/GenBank/DDBJ databases">
        <title>Klugiella caeni sp. nov. isolated from the sludge of biochemical tank.</title>
        <authorList>
            <person name="Geng K."/>
        </authorList>
    </citation>
    <scope>NUCLEOTIDE SEQUENCE [LARGE SCALE GENOMIC DNA]</scope>
    <source>
        <strain evidence="7 8">YN-L-19</strain>
    </source>
</reference>
<dbReference type="Proteomes" id="UP001321506">
    <property type="component" value="Unassembled WGS sequence"/>
</dbReference>
<accession>A0AAW6T7K1</accession>
<evidence type="ECO:0000256" key="6">
    <source>
        <dbReference type="ARBA" id="ARBA00023002"/>
    </source>
</evidence>
<keyword evidence="5" id="KW-0521">NADP</keyword>
<keyword evidence="3" id="KW-0285">Flavoprotein</keyword>
<dbReference type="PANTHER" id="PTHR23023">
    <property type="entry name" value="DIMETHYLANILINE MONOOXYGENASE"/>
    <property type="match status" value="1"/>
</dbReference>
<dbReference type="SUPFAM" id="SSF51905">
    <property type="entry name" value="FAD/NAD(P)-binding domain"/>
    <property type="match status" value="2"/>
</dbReference>
<dbReference type="GO" id="GO:0004499">
    <property type="term" value="F:N,N-dimethylaniline monooxygenase activity"/>
    <property type="evidence" value="ECO:0007669"/>
    <property type="project" value="InterPro"/>
</dbReference>
<keyword evidence="6" id="KW-0560">Oxidoreductase</keyword>
<comment type="caution">
    <text evidence="7">The sequence shown here is derived from an EMBL/GenBank/DDBJ whole genome shotgun (WGS) entry which is preliminary data.</text>
</comment>
<dbReference type="Pfam" id="PF00743">
    <property type="entry name" value="FMO-like"/>
    <property type="match status" value="1"/>
</dbReference>
<dbReference type="GO" id="GO:0050661">
    <property type="term" value="F:NADP binding"/>
    <property type="evidence" value="ECO:0007669"/>
    <property type="project" value="InterPro"/>
</dbReference>
<dbReference type="InterPro" id="IPR000960">
    <property type="entry name" value="Flavin_mOase"/>
</dbReference>
<dbReference type="InterPro" id="IPR020946">
    <property type="entry name" value="Flavin_mOase-like"/>
</dbReference>
<dbReference type="PIRSF" id="PIRSF000332">
    <property type="entry name" value="FMO"/>
    <property type="match status" value="1"/>
</dbReference>
<dbReference type="InterPro" id="IPR036188">
    <property type="entry name" value="FAD/NAD-bd_sf"/>
</dbReference>
<comment type="similarity">
    <text evidence="2">Belongs to the FAD-binding monooxygenase family.</text>
</comment>
<evidence type="ECO:0000313" key="7">
    <source>
        <dbReference type="EMBL" id="MDI2097395.1"/>
    </source>
</evidence>
<sequence>MSSETVAIVGSGVSGLSAARYLAANGFQPTIFEAYSDLGGQWNRANPKSGVWPQMRTNTGKFATKLSDVQYPAGTALFPRNGEVLAMINEFAEKFALRRCIRFNSTVTRLERADAGYSVTWTDERGEEHTARFDRAVVASGRFNKPEIPAIPGLDGFTGAGGVVHTFDYKEPERFRGMRVLVCGGSISSLEIASDQAMGGAASVSLAQRRQRFVMPKMVAGAPLEYFVFTRAGALRLADTPDETLLADAKELLLRIGGNPARYGAPAPHDDLAKAGVTGSQHYLNLIAEDRITVRPWISHLEGNIVHYLDGTQEETDAIIVGTGFDLNLPYLDDEISDIIALTRKGMNLSEFTFHPELPGLAFLGLWAQLGPYPVVLEQQARYLAYAWAGLAPMPTESELRDGVRRCIQENHHTGYREQHEMAIRFAKLAGTDPAGVVNERLAAVLEKSAVTGEMFRIVGPDALPDAAARLIADFDAHAPLDVQRELAEAISPVLASRG</sequence>
<name>A0AAW6T7K1_9MICO</name>
<evidence type="ECO:0000256" key="1">
    <source>
        <dbReference type="ARBA" id="ARBA00009183"/>
    </source>
</evidence>
<organism evidence="7 8">
    <name type="scientific">Ruicaihuangia caeni</name>
    <dbReference type="NCBI Taxonomy" id="3042517"/>
    <lineage>
        <taxon>Bacteria</taxon>
        <taxon>Bacillati</taxon>
        <taxon>Actinomycetota</taxon>
        <taxon>Actinomycetes</taxon>
        <taxon>Micrococcales</taxon>
        <taxon>Microbacteriaceae</taxon>
        <taxon>Ruicaihuangia</taxon>
    </lineage>
</organism>
<gene>
    <name evidence="7" type="ORF">QF206_00230</name>
</gene>